<keyword evidence="11 16" id="KW-0472">Membrane</keyword>
<dbReference type="PANTHER" id="PTHR14269">
    <property type="entry name" value="CDP-DIACYLGLYCEROL--GLYCEROL-3-PHOSPHATE 3-PHOSPHATIDYLTRANSFERASE-RELATED"/>
    <property type="match status" value="1"/>
</dbReference>
<evidence type="ECO:0000256" key="11">
    <source>
        <dbReference type="ARBA" id="ARBA00023136"/>
    </source>
</evidence>
<accession>A0A4U0GTZ9</accession>
<keyword evidence="12" id="KW-0594">Phospholipid biosynthesis</keyword>
<proteinExistence type="inferred from homology"/>
<comment type="catalytic activity">
    <reaction evidence="1">
        <text>a CDP-1,2-diacyl-sn-glycerol + L-serine = a 1,2-diacyl-sn-glycero-3-phospho-L-serine + CMP + H(+)</text>
        <dbReference type="Rhea" id="RHEA:16913"/>
        <dbReference type="ChEBI" id="CHEBI:15378"/>
        <dbReference type="ChEBI" id="CHEBI:33384"/>
        <dbReference type="ChEBI" id="CHEBI:57262"/>
        <dbReference type="ChEBI" id="CHEBI:58332"/>
        <dbReference type="ChEBI" id="CHEBI:60377"/>
        <dbReference type="EC" id="2.7.8.8"/>
    </reaction>
</comment>
<evidence type="ECO:0000256" key="12">
    <source>
        <dbReference type="ARBA" id="ARBA00023209"/>
    </source>
</evidence>
<evidence type="ECO:0000256" key="8">
    <source>
        <dbReference type="ARBA" id="ARBA00022692"/>
    </source>
</evidence>
<dbReference type="PANTHER" id="PTHR14269:SF61">
    <property type="entry name" value="CDP-DIACYLGLYCEROL--SERINE O-PHOSPHATIDYLTRANSFERASE"/>
    <property type="match status" value="1"/>
</dbReference>
<keyword evidence="7 15" id="KW-0808">Transferase</keyword>
<dbReference type="PROSITE" id="PS51257">
    <property type="entry name" value="PROKAR_LIPOPROTEIN"/>
    <property type="match status" value="1"/>
</dbReference>
<evidence type="ECO:0000313" key="18">
    <source>
        <dbReference type="Proteomes" id="UP000309872"/>
    </source>
</evidence>
<evidence type="ECO:0000256" key="15">
    <source>
        <dbReference type="RuleBase" id="RU003750"/>
    </source>
</evidence>
<keyword evidence="6" id="KW-0444">Lipid biosynthesis</keyword>
<dbReference type="InterPro" id="IPR050324">
    <property type="entry name" value="CDP-alcohol_PTase-I"/>
</dbReference>
<dbReference type="GO" id="GO:0008654">
    <property type="term" value="P:phospholipid biosynthetic process"/>
    <property type="evidence" value="ECO:0007669"/>
    <property type="project" value="UniProtKB-KW"/>
</dbReference>
<comment type="caution">
    <text evidence="17">The sequence shown here is derived from an EMBL/GenBank/DDBJ whole genome shotgun (WGS) entry which is preliminary data.</text>
</comment>
<protein>
    <recommendedName>
        <fullName evidence="5">CDP-diacylglycerol--serine O-phosphatidyltransferase</fullName>
        <ecNumber evidence="4">2.7.8.8</ecNumber>
    </recommendedName>
    <alternativeName>
        <fullName evidence="14">Phosphatidylserine synthase</fullName>
    </alternativeName>
</protein>
<keyword evidence="10" id="KW-0443">Lipid metabolism</keyword>
<dbReference type="GO" id="GO:0016020">
    <property type="term" value="C:membrane"/>
    <property type="evidence" value="ECO:0007669"/>
    <property type="project" value="InterPro"/>
</dbReference>
<evidence type="ECO:0000256" key="1">
    <source>
        <dbReference type="ARBA" id="ARBA00000287"/>
    </source>
</evidence>
<feature type="transmembrane region" description="Helical" evidence="16">
    <location>
        <begin position="93"/>
        <end position="109"/>
    </location>
</feature>
<keyword evidence="13" id="KW-1208">Phospholipid metabolism</keyword>
<dbReference type="Proteomes" id="UP000309872">
    <property type="component" value="Unassembled WGS sequence"/>
</dbReference>
<feature type="transmembrane region" description="Helical" evidence="16">
    <location>
        <begin position="31"/>
        <end position="53"/>
    </location>
</feature>
<dbReference type="RefSeq" id="WP_136822646.1">
    <property type="nucleotide sequence ID" value="NZ_BMJX01000008.1"/>
</dbReference>
<dbReference type="InterPro" id="IPR043130">
    <property type="entry name" value="CDP-OH_PTrfase_TM_dom"/>
</dbReference>
<evidence type="ECO:0000256" key="16">
    <source>
        <dbReference type="SAM" id="Phobius"/>
    </source>
</evidence>
<keyword evidence="9 16" id="KW-1133">Transmembrane helix</keyword>
<feature type="transmembrane region" description="Helical" evidence="16">
    <location>
        <begin position="146"/>
        <end position="166"/>
    </location>
</feature>
<comment type="similarity">
    <text evidence="3 15">Belongs to the CDP-alcohol phosphatidyltransferase class-I family.</text>
</comment>
<keyword evidence="8 16" id="KW-0812">Transmembrane</keyword>
<dbReference type="AlphaFoldDB" id="A0A4U0GTZ9"/>
<keyword evidence="18" id="KW-1185">Reference proteome</keyword>
<dbReference type="EMBL" id="SUKA01000008">
    <property type="protein sequence ID" value="TJY62448.1"/>
    <property type="molecule type" value="Genomic_DNA"/>
</dbReference>
<feature type="transmembrane region" description="Helical" evidence="16">
    <location>
        <begin position="187"/>
        <end position="215"/>
    </location>
</feature>
<dbReference type="Gene3D" id="1.20.120.1760">
    <property type="match status" value="1"/>
</dbReference>
<evidence type="ECO:0000256" key="13">
    <source>
        <dbReference type="ARBA" id="ARBA00023264"/>
    </source>
</evidence>
<evidence type="ECO:0000256" key="10">
    <source>
        <dbReference type="ARBA" id="ARBA00023098"/>
    </source>
</evidence>
<evidence type="ECO:0000256" key="2">
    <source>
        <dbReference type="ARBA" id="ARBA00004127"/>
    </source>
</evidence>
<dbReference type="InterPro" id="IPR048254">
    <property type="entry name" value="CDP_ALCOHOL_P_TRANSF_CS"/>
</dbReference>
<name>A0A4U0GTZ9_9SPHI</name>
<dbReference type="InterPro" id="IPR000462">
    <property type="entry name" value="CDP-OH_P_trans"/>
</dbReference>
<dbReference type="InterPro" id="IPR004533">
    <property type="entry name" value="CDP-diaglyc--ser_O-PTrfase"/>
</dbReference>
<comment type="subcellular location">
    <subcellularLocation>
        <location evidence="2">Endomembrane system</location>
        <topology evidence="2">Multi-pass membrane protein</topology>
    </subcellularLocation>
</comment>
<dbReference type="GO" id="GO:0003882">
    <property type="term" value="F:CDP-diacylglycerol-serine O-phosphatidyltransferase activity"/>
    <property type="evidence" value="ECO:0007669"/>
    <property type="project" value="UniProtKB-EC"/>
</dbReference>
<gene>
    <name evidence="17" type="primary">pssA</name>
    <name evidence="17" type="ORF">FAZ19_20520</name>
</gene>
<sequence>MKKYIPNTITCLNLFSGCIGILFVLKGDFVGAFFCVLASGIFDFFDGMVARLLHVKSLIGKELDSLADVISFGFLPGAVMFKLLENIAANDYIPHLGFIVTIFSALRLAKFNIDARQSSDFIGVNTPMNTFLIISLPFIGSQYPPILQNIYVLLAIILICSYLLVCELKLFSMKLSSLAWTENKFKYLFLIASVVLVLIVKVLAVPIIFVLYIIFSILHFARR</sequence>
<feature type="transmembrane region" description="Helical" evidence="16">
    <location>
        <begin position="121"/>
        <end position="140"/>
    </location>
</feature>
<evidence type="ECO:0000256" key="14">
    <source>
        <dbReference type="ARBA" id="ARBA00032361"/>
    </source>
</evidence>
<dbReference type="OrthoDB" id="9777147at2"/>
<evidence type="ECO:0000256" key="6">
    <source>
        <dbReference type="ARBA" id="ARBA00022516"/>
    </source>
</evidence>
<evidence type="ECO:0000313" key="17">
    <source>
        <dbReference type="EMBL" id="TJY62448.1"/>
    </source>
</evidence>
<organism evidence="17 18">
    <name type="scientific">Sphingobacterium alkalisoli</name>
    <dbReference type="NCBI Taxonomy" id="1874115"/>
    <lineage>
        <taxon>Bacteria</taxon>
        <taxon>Pseudomonadati</taxon>
        <taxon>Bacteroidota</taxon>
        <taxon>Sphingobacteriia</taxon>
        <taxon>Sphingobacteriales</taxon>
        <taxon>Sphingobacteriaceae</taxon>
        <taxon>Sphingobacterium</taxon>
    </lineage>
</organism>
<evidence type="ECO:0000256" key="4">
    <source>
        <dbReference type="ARBA" id="ARBA00013174"/>
    </source>
</evidence>
<reference evidence="17 18" key="1">
    <citation type="submission" date="2019-04" db="EMBL/GenBank/DDBJ databases">
        <title>Sphingobacterium olei sp. nov., isolated from oil-contaminated soil.</title>
        <authorList>
            <person name="Liu B."/>
        </authorList>
    </citation>
    <scope>NUCLEOTIDE SEQUENCE [LARGE SCALE GENOMIC DNA]</scope>
    <source>
        <strain evidence="17 18">Y3L14</strain>
    </source>
</reference>
<dbReference type="PROSITE" id="PS00379">
    <property type="entry name" value="CDP_ALCOHOL_P_TRANSF"/>
    <property type="match status" value="1"/>
</dbReference>
<dbReference type="Pfam" id="PF01066">
    <property type="entry name" value="CDP-OH_P_transf"/>
    <property type="match status" value="1"/>
</dbReference>
<dbReference type="GO" id="GO:0012505">
    <property type="term" value="C:endomembrane system"/>
    <property type="evidence" value="ECO:0007669"/>
    <property type="project" value="UniProtKB-SubCell"/>
</dbReference>
<evidence type="ECO:0000256" key="7">
    <source>
        <dbReference type="ARBA" id="ARBA00022679"/>
    </source>
</evidence>
<dbReference type="EC" id="2.7.8.8" evidence="4"/>
<evidence type="ECO:0000256" key="5">
    <source>
        <dbReference type="ARBA" id="ARBA00017171"/>
    </source>
</evidence>
<dbReference type="NCBIfam" id="TIGR00473">
    <property type="entry name" value="pssA"/>
    <property type="match status" value="1"/>
</dbReference>
<evidence type="ECO:0000256" key="9">
    <source>
        <dbReference type="ARBA" id="ARBA00022989"/>
    </source>
</evidence>
<evidence type="ECO:0000256" key="3">
    <source>
        <dbReference type="ARBA" id="ARBA00010441"/>
    </source>
</evidence>